<evidence type="ECO:0000313" key="4">
    <source>
        <dbReference type="Proteomes" id="UP000708208"/>
    </source>
</evidence>
<evidence type="ECO:0000259" key="2">
    <source>
        <dbReference type="PROSITE" id="PS50191"/>
    </source>
</evidence>
<organism evidence="3 4">
    <name type="scientific">Allacma fusca</name>
    <dbReference type="NCBI Taxonomy" id="39272"/>
    <lineage>
        <taxon>Eukaryota</taxon>
        <taxon>Metazoa</taxon>
        <taxon>Ecdysozoa</taxon>
        <taxon>Arthropoda</taxon>
        <taxon>Hexapoda</taxon>
        <taxon>Collembola</taxon>
        <taxon>Symphypleona</taxon>
        <taxon>Sminthuridae</taxon>
        <taxon>Allacma</taxon>
    </lineage>
</organism>
<name>A0A8J2P1U6_9HEXA</name>
<feature type="signal peptide" evidence="1">
    <location>
        <begin position="1"/>
        <end position="24"/>
    </location>
</feature>
<dbReference type="EMBL" id="CAJVCH010286616">
    <property type="protein sequence ID" value="CAG7784976.1"/>
    <property type="molecule type" value="Genomic_DNA"/>
</dbReference>
<protein>
    <recommendedName>
        <fullName evidence="2">CRAL-TRIO domain-containing protein</fullName>
    </recommendedName>
</protein>
<feature type="chain" id="PRO_5035266582" description="CRAL-TRIO domain-containing protein" evidence="1">
    <location>
        <begin position="25"/>
        <end position="217"/>
    </location>
</feature>
<dbReference type="Pfam" id="PF00650">
    <property type="entry name" value="CRAL_TRIO"/>
    <property type="match status" value="1"/>
</dbReference>
<dbReference type="AlphaFoldDB" id="A0A8J2P1U6"/>
<dbReference type="InterPro" id="IPR051064">
    <property type="entry name" value="SEC14/CRAL-TRIO_domain"/>
</dbReference>
<gene>
    <name evidence="3" type="ORF">AFUS01_LOCUS23629</name>
</gene>
<sequence>MYKQQFFIRLFWCFLASSLVVVESAEETSIEELLKWEPPAELTERFPYYLSGVDNEGAQVWVVDFGKWDNRDIVDAGGQRFQDFKKYVQQMYTRAAYKNLKADPSKYSVVIMDWDGFTKEKASHIPGTLASIDMLRSFEKFARQGGFKRGFIVNANFLFETVWRLGKPVLGRLNELVEVFGTNPAKWTPNLLKLIPRDQLPEKFGGAKGHQYEKVFG</sequence>
<dbReference type="OrthoDB" id="1434354at2759"/>
<evidence type="ECO:0000256" key="1">
    <source>
        <dbReference type="SAM" id="SignalP"/>
    </source>
</evidence>
<dbReference type="InterPro" id="IPR001251">
    <property type="entry name" value="CRAL-TRIO_dom"/>
</dbReference>
<evidence type="ECO:0000313" key="3">
    <source>
        <dbReference type="EMBL" id="CAG7784976.1"/>
    </source>
</evidence>
<accession>A0A8J2P1U6</accession>
<keyword evidence="1" id="KW-0732">Signal</keyword>
<keyword evidence="4" id="KW-1185">Reference proteome</keyword>
<feature type="domain" description="CRAL-TRIO" evidence="2">
    <location>
        <begin position="38"/>
        <end position="212"/>
    </location>
</feature>
<dbReference type="GO" id="GO:0005737">
    <property type="term" value="C:cytoplasm"/>
    <property type="evidence" value="ECO:0007669"/>
    <property type="project" value="TreeGrafter"/>
</dbReference>
<dbReference type="PROSITE" id="PS50191">
    <property type="entry name" value="CRAL_TRIO"/>
    <property type="match status" value="1"/>
</dbReference>
<reference evidence="3" key="1">
    <citation type="submission" date="2021-06" db="EMBL/GenBank/DDBJ databases">
        <authorList>
            <person name="Hodson N. C."/>
            <person name="Mongue J. A."/>
            <person name="Jaron S. K."/>
        </authorList>
    </citation>
    <scope>NUCLEOTIDE SEQUENCE</scope>
</reference>
<dbReference type="PANTHER" id="PTHR23324:SF83">
    <property type="entry name" value="SEC14-LIKE PROTEIN 2"/>
    <property type="match status" value="1"/>
</dbReference>
<dbReference type="Proteomes" id="UP000708208">
    <property type="component" value="Unassembled WGS sequence"/>
</dbReference>
<comment type="caution">
    <text evidence="3">The sequence shown here is derived from an EMBL/GenBank/DDBJ whole genome shotgun (WGS) entry which is preliminary data.</text>
</comment>
<dbReference type="CDD" id="cd00170">
    <property type="entry name" value="SEC14"/>
    <property type="match status" value="1"/>
</dbReference>
<proteinExistence type="predicted"/>
<dbReference type="PANTHER" id="PTHR23324">
    <property type="entry name" value="SEC14 RELATED PROTEIN"/>
    <property type="match status" value="1"/>
</dbReference>